<evidence type="ECO:0000256" key="8">
    <source>
        <dbReference type="ARBA" id="ARBA00022898"/>
    </source>
</evidence>
<dbReference type="InterPro" id="IPR015421">
    <property type="entry name" value="PyrdxlP-dep_Trfase_major"/>
</dbReference>
<evidence type="ECO:0000256" key="6">
    <source>
        <dbReference type="ARBA" id="ARBA00022576"/>
    </source>
</evidence>
<gene>
    <name evidence="9" type="ORF">METZ01_LOCUS345610</name>
</gene>
<evidence type="ECO:0000256" key="3">
    <source>
        <dbReference type="ARBA" id="ARBA00008954"/>
    </source>
</evidence>
<evidence type="ECO:0000313" key="9">
    <source>
        <dbReference type="EMBL" id="SVC92756.1"/>
    </source>
</evidence>
<dbReference type="InterPro" id="IPR015422">
    <property type="entry name" value="PyrdxlP-dep_Trfase_small"/>
</dbReference>
<comment type="similarity">
    <text evidence="3">Belongs to the class-III pyridoxal-phosphate-dependent aminotransferase family.</text>
</comment>
<dbReference type="EC" id="2.6.1.44" evidence="5"/>
<dbReference type="AlphaFoldDB" id="A0A382R4Y8"/>
<accession>A0A382R4Y8</accession>
<dbReference type="GO" id="GO:0005739">
    <property type="term" value="C:mitochondrion"/>
    <property type="evidence" value="ECO:0007669"/>
    <property type="project" value="UniProtKB-SubCell"/>
</dbReference>
<dbReference type="InterPro" id="IPR005814">
    <property type="entry name" value="Aminotrans_3"/>
</dbReference>
<evidence type="ECO:0000256" key="5">
    <source>
        <dbReference type="ARBA" id="ARBA00013049"/>
    </source>
</evidence>
<comment type="subunit">
    <text evidence="4">Homotetramer.</text>
</comment>
<protein>
    <recommendedName>
        <fullName evidence="5">alanine--glyoxylate transaminase</fullName>
        <ecNumber evidence="5">2.6.1.44</ecNumber>
    </recommendedName>
</protein>
<dbReference type="Gene3D" id="3.90.1150.10">
    <property type="entry name" value="Aspartate Aminotransferase, domain 1"/>
    <property type="match status" value="1"/>
</dbReference>
<comment type="subcellular location">
    <subcellularLocation>
        <location evidence="2">Mitochondrion</location>
    </subcellularLocation>
</comment>
<keyword evidence="8" id="KW-0663">Pyridoxal phosphate</keyword>
<keyword evidence="7" id="KW-0808">Transferase</keyword>
<dbReference type="GO" id="GO:0030170">
    <property type="term" value="F:pyridoxal phosphate binding"/>
    <property type="evidence" value="ECO:0007669"/>
    <property type="project" value="InterPro"/>
</dbReference>
<name>A0A382R4Y8_9ZZZZ</name>
<comment type="cofactor">
    <cofactor evidence="1">
        <name>pyridoxal 5'-phosphate</name>
        <dbReference type="ChEBI" id="CHEBI:597326"/>
    </cofactor>
</comment>
<dbReference type="GO" id="GO:0008453">
    <property type="term" value="F:alanine-glyoxylate transaminase activity"/>
    <property type="evidence" value="ECO:0007669"/>
    <property type="project" value="UniProtKB-EC"/>
</dbReference>
<feature type="non-terminal residue" evidence="9">
    <location>
        <position position="273"/>
    </location>
</feature>
<evidence type="ECO:0000256" key="7">
    <source>
        <dbReference type="ARBA" id="ARBA00022679"/>
    </source>
</evidence>
<organism evidence="9">
    <name type="scientific">marine metagenome</name>
    <dbReference type="NCBI Taxonomy" id="408172"/>
    <lineage>
        <taxon>unclassified sequences</taxon>
        <taxon>metagenomes</taxon>
        <taxon>ecological metagenomes</taxon>
    </lineage>
</organism>
<dbReference type="InterPro" id="IPR015424">
    <property type="entry name" value="PyrdxlP-dep_Trfase"/>
</dbReference>
<dbReference type="PANTHER" id="PTHR45688:SF3">
    <property type="entry name" value="ALANINE--GLYOXYLATE AMINOTRANSFERASE 2, MITOCHONDRIAL"/>
    <property type="match status" value="1"/>
</dbReference>
<dbReference type="PANTHER" id="PTHR45688">
    <property type="match status" value="1"/>
</dbReference>
<dbReference type="Gene3D" id="3.40.640.10">
    <property type="entry name" value="Type I PLP-dependent aspartate aminotransferase-like (Major domain)"/>
    <property type="match status" value="1"/>
</dbReference>
<evidence type="ECO:0000256" key="4">
    <source>
        <dbReference type="ARBA" id="ARBA00011881"/>
    </source>
</evidence>
<dbReference type="Pfam" id="PF00202">
    <property type="entry name" value="Aminotran_3"/>
    <property type="match status" value="1"/>
</dbReference>
<dbReference type="SUPFAM" id="SSF53383">
    <property type="entry name" value="PLP-dependent transferases"/>
    <property type="match status" value="1"/>
</dbReference>
<proteinExistence type="inferred from homology"/>
<evidence type="ECO:0000256" key="2">
    <source>
        <dbReference type="ARBA" id="ARBA00004173"/>
    </source>
</evidence>
<keyword evidence="6" id="KW-0032">Aminotransferase</keyword>
<evidence type="ECO:0000256" key="1">
    <source>
        <dbReference type="ARBA" id="ARBA00001933"/>
    </source>
</evidence>
<dbReference type="EMBL" id="UINC01119146">
    <property type="protein sequence ID" value="SVC92756.1"/>
    <property type="molecule type" value="Genomic_DNA"/>
</dbReference>
<reference evidence="9" key="1">
    <citation type="submission" date="2018-05" db="EMBL/GenBank/DDBJ databases">
        <authorList>
            <person name="Lanie J.A."/>
            <person name="Ng W.-L."/>
            <person name="Kazmierczak K.M."/>
            <person name="Andrzejewski T.M."/>
            <person name="Davidsen T.M."/>
            <person name="Wayne K.J."/>
            <person name="Tettelin H."/>
            <person name="Glass J.I."/>
            <person name="Rusch D."/>
            <person name="Podicherti R."/>
            <person name="Tsui H.-C.T."/>
            <person name="Winkler M.E."/>
        </authorList>
    </citation>
    <scope>NUCLEOTIDE SEQUENCE</scope>
</reference>
<sequence length="273" mass="29956">MTTNAELLERHRAVLPDWLSLYYDPPISFDHGEGRHVFDVEGTRYLDFFGGILTTSLGYDIPEITEAVRAQASKTFHTSTLYLSESMIELAELIAGLSGIPDAKVFFTTSGTEANDAALLLATVSRRSNQVLALRNSYHGRSFTTIAITAQRSWSPTSVSGLSVNYVHGGYRLRSPFRHLDDEAYTEACVADLTQVFDMMTSGDVAAMIAEPIQGVGGFATPPDGFFGAMKKELDNRGVLFISDEVQTGWGRTGENFWGYQAHGMTPDILTFA</sequence>